<organism evidence="2 3">
    <name type="scientific">Bilifractor porci</name>
    <dbReference type="NCBI Taxonomy" id="2606636"/>
    <lineage>
        <taxon>Bacteria</taxon>
        <taxon>Bacillati</taxon>
        <taxon>Bacillota</taxon>
        <taxon>Clostridia</taxon>
        <taxon>Lachnospirales</taxon>
        <taxon>Lachnospiraceae</taxon>
        <taxon>Bilifractor</taxon>
    </lineage>
</organism>
<dbReference type="InterPro" id="IPR013168">
    <property type="entry name" value="Cpl_7_lyso_C"/>
</dbReference>
<name>A0A7X2TN89_9FIRM</name>
<comment type="caution">
    <text evidence="2">The sequence shown here is derived from an EMBL/GenBank/DDBJ whole genome shotgun (WGS) entry which is preliminary data.</text>
</comment>
<dbReference type="Pfam" id="PF08230">
    <property type="entry name" value="CW_7"/>
    <property type="match status" value="3"/>
</dbReference>
<feature type="domain" description="Cpl-7 lysozyme C-terminal" evidence="1">
    <location>
        <begin position="128"/>
        <end position="169"/>
    </location>
</feature>
<evidence type="ECO:0000259" key="1">
    <source>
        <dbReference type="SMART" id="SM01095"/>
    </source>
</evidence>
<keyword evidence="3" id="KW-1185">Reference proteome</keyword>
<evidence type="ECO:0000313" key="3">
    <source>
        <dbReference type="Proteomes" id="UP000466864"/>
    </source>
</evidence>
<proteinExistence type="predicted"/>
<dbReference type="EMBL" id="VUMV01000004">
    <property type="protein sequence ID" value="MST81967.1"/>
    <property type="molecule type" value="Genomic_DNA"/>
</dbReference>
<feature type="domain" description="Cpl-7 lysozyme C-terminal" evidence="1">
    <location>
        <begin position="28"/>
        <end position="69"/>
    </location>
</feature>
<dbReference type="SMART" id="SM01095">
    <property type="entry name" value="Cpl-7"/>
    <property type="match status" value="3"/>
</dbReference>
<protein>
    <recommendedName>
        <fullName evidence="1">Cpl-7 lysozyme C-terminal domain-containing protein</fullName>
    </recommendedName>
</protein>
<gene>
    <name evidence="2" type="ORF">FYJ60_06520</name>
</gene>
<evidence type="ECO:0000313" key="2">
    <source>
        <dbReference type="EMBL" id="MST81967.1"/>
    </source>
</evidence>
<dbReference type="Proteomes" id="UP000466864">
    <property type="component" value="Unassembled WGS sequence"/>
</dbReference>
<dbReference type="AlphaFoldDB" id="A0A7X2TN89"/>
<feature type="domain" description="Cpl-7 lysozyme C-terminal" evidence="1">
    <location>
        <begin position="77"/>
        <end position="118"/>
    </location>
</feature>
<sequence length="170" mass="18353">MNQNMDASEIIDRSVFATTTAAAVKKSVDEIAAEVIAGKWGNGTDRKNRLQAAGYDYNAVQACVDSKLSASVKKKSVDEVAREVIAGKWGSGVDRRNRLAAAGYDYNAVQSRVNALLSGGSKAPSKSVTEIAREVIAGKWGNGSERRRRIQAAGYDYNAVQSEVNRLLKR</sequence>
<accession>A0A7X2TN89</accession>
<reference evidence="2 3" key="1">
    <citation type="submission" date="2019-08" db="EMBL/GenBank/DDBJ databases">
        <title>In-depth cultivation of the pig gut microbiome towards novel bacterial diversity and tailored functional studies.</title>
        <authorList>
            <person name="Wylensek D."/>
            <person name="Hitch T.C.A."/>
            <person name="Clavel T."/>
        </authorList>
    </citation>
    <scope>NUCLEOTIDE SEQUENCE [LARGE SCALE GENOMIC DNA]</scope>
    <source>
        <strain evidence="2 3">Oil+RF-744-WCA-WT-13</strain>
    </source>
</reference>